<dbReference type="AlphaFoldDB" id="A0A8S3ZP97"/>
<accession>A0A8S3ZP97</accession>
<evidence type="ECO:0000313" key="1">
    <source>
        <dbReference type="EMBL" id="CAG5129660.1"/>
    </source>
</evidence>
<evidence type="ECO:0000313" key="2">
    <source>
        <dbReference type="Proteomes" id="UP000678393"/>
    </source>
</evidence>
<reference evidence="1" key="1">
    <citation type="submission" date="2021-04" db="EMBL/GenBank/DDBJ databases">
        <authorList>
            <consortium name="Molecular Ecology Group"/>
        </authorList>
    </citation>
    <scope>NUCLEOTIDE SEQUENCE</scope>
</reference>
<gene>
    <name evidence="1" type="ORF">CUNI_LOCUS15218</name>
</gene>
<comment type="caution">
    <text evidence="1">The sequence shown here is derived from an EMBL/GenBank/DDBJ whole genome shotgun (WGS) entry which is preliminary data.</text>
</comment>
<feature type="non-terminal residue" evidence="1">
    <location>
        <position position="1"/>
    </location>
</feature>
<feature type="non-terminal residue" evidence="1">
    <location>
        <position position="72"/>
    </location>
</feature>
<protein>
    <submittedName>
        <fullName evidence="1">Uncharacterized protein</fullName>
    </submittedName>
</protein>
<sequence>RRFVKHLLISKCLNQMFNIVLHLPRNPNFYRLKTVNRDERENTKLEIGEFCSNIENEILGYDWRLRRVKGLS</sequence>
<dbReference type="EMBL" id="CAJHNH020003620">
    <property type="protein sequence ID" value="CAG5129660.1"/>
    <property type="molecule type" value="Genomic_DNA"/>
</dbReference>
<keyword evidence="2" id="KW-1185">Reference proteome</keyword>
<name>A0A8S3ZP97_9EUPU</name>
<proteinExistence type="predicted"/>
<organism evidence="1 2">
    <name type="scientific">Candidula unifasciata</name>
    <dbReference type="NCBI Taxonomy" id="100452"/>
    <lineage>
        <taxon>Eukaryota</taxon>
        <taxon>Metazoa</taxon>
        <taxon>Spiralia</taxon>
        <taxon>Lophotrochozoa</taxon>
        <taxon>Mollusca</taxon>
        <taxon>Gastropoda</taxon>
        <taxon>Heterobranchia</taxon>
        <taxon>Euthyneura</taxon>
        <taxon>Panpulmonata</taxon>
        <taxon>Eupulmonata</taxon>
        <taxon>Stylommatophora</taxon>
        <taxon>Helicina</taxon>
        <taxon>Helicoidea</taxon>
        <taxon>Geomitridae</taxon>
        <taxon>Candidula</taxon>
    </lineage>
</organism>
<dbReference type="Proteomes" id="UP000678393">
    <property type="component" value="Unassembled WGS sequence"/>
</dbReference>